<dbReference type="Gene3D" id="2.30.110.10">
    <property type="entry name" value="Electron Transport, Fmn-binding Protein, Chain A"/>
    <property type="match status" value="1"/>
</dbReference>
<dbReference type="OrthoDB" id="9780392at2"/>
<feature type="binding site" evidence="7 8">
    <location>
        <begin position="193"/>
        <end position="195"/>
    </location>
    <ligand>
        <name>substrate</name>
    </ligand>
</feature>
<evidence type="ECO:0000256" key="2">
    <source>
        <dbReference type="ARBA" id="ARBA00011738"/>
    </source>
</evidence>
<dbReference type="FunFam" id="2.30.110.10:FF:000020">
    <property type="entry name" value="PNPO isoform 11"/>
    <property type="match status" value="1"/>
</dbReference>
<comment type="similarity">
    <text evidence="1 7">Belongs to the pyridoxamine 5'-phosphate oxidase family.</text>
</comment>
<keyword evidence="3 7" id="KW-0285">Flavoprotein</keyword>
<comment type="pathway">
    <text evidence="7">Cofactor metabolism; pyridoxal 5'-phosphate salvage; pyridoxal 5'-phosphate from pyridoxine 5'-phosphate: step 1/1.</text>
</comment>
<comment type="caution">
    <text evidence="7">Lacks conserved residue(s) required for the propagation of feature annotation.</text>
</comment>
<organism evidence="12 13">
    <name type="scientific">Aureliella helgolandensis</name>
    <dbReference type="NCBI Taxonomy" id="2527968"/>
    <lineage>
        <taxon>Bacteria</taxon>
        <taxon>Pseudomonadati</taxon>
        <taxon>Planctomycetota</taxon>
        <taxon>Planctomycetia</taxon>
        <taxon>Pirellulales</taxon>
        <taxon>Pirellulaceae</taxon>
        <taxon>Aureliella</taxon>
    </lineage>
</organism>
<dbReference type="Pfam" id="PF10590">
    <property type="entry name" value="PNP_phzG_C"/>
    <property type="match status" value="1"/>
</dbReference>
<dbReference type="GO" id="GO:0004733">
    <property type="term" value="F:pyridoxamine phosphate oxidase activity"/>
    <property type="evidence" value="ECO:0007669"/>
    <property type="project" value="UniProtKB-UniRule"/>
</dbReference>
<evidence type="ECO:0000256" key="7">
    <source>
        <dbReference type="HAMAP-Rule" id="MF_01629"/>
    </source>
</evidence>
<dbReference type="InterPro" id="IPR011576">
    <property type="entry name" value="Pyridox_Oxase_N"/>
</dbReference>
<evidence type="ECO:0000313" key="12">
    <source>
        <dbReference type="EMBL" id="QDV27353.1"/>
    </source>
</evidence>
<feature type="binding site" evidence="7 8">
    <location>
        <position position="68"/>
    </location>
    <ligand>
        <name>substrate</name>
    </ligand>
</feature>
<feature type="binding site" evidence="7 9">
    <location>
        <position position="107"/>
    </location>
    <ligand>
        <name>FMN</name>
        <dbReference type="ChEBI" id="CHEBI:58210"/>
    </ligand>
</feature>
<evidence type="ECO:0000256" key="9">
    <source>
        <dbReference type="PIRSR" id="PIRSR000190-2"/>
    </source>
</evidence>
<dbReference type="NCBIfam" id="NF004231">
    <property type="entry name" value="PRK05679.1"/>
    <property type="match status" value="1"/>
</dbReference>
<keyword evidence="5 7" id="KW-0560">Oxidoreductase</keyword>
<comment type="pathway">
    <text evidence="7">Cofactor metabolism; pyridoxal 5'-phosphate salvage; pyridoxal 5'-phosphate from pyridoxamine 5'-phosphate: step 1/1.</text>
</comment>
<gene>
    <name evidence="7 12" type="primary">pdxH</name>
    <name evidence="12" type="ORF">Q31a_57410</name>
</gene>
<keyword evidence="4 7" id="KW-0288">FMN</keyword>
<dbReference type="PANTHER" id="PTHR10851:SF0">
    <property type="entry name" value="PYRIDOXINE-5'-PHOSPHATE OXIDASE"/>
    <property type="match status" value="1"/>
</dbReference>
<dbReference type="RefSeq" id="WP_145084613.1">
    <property type="nucleotide sequence ID" value="NZ_CP036298.1"/>
</dbReference>
<dbReference type="Proteomes" id="UP000318017">
    <property type="component" value="Chromosome"/>
</dbReference>
<feature type="binding site" evidence="7 8">
    <location>
        <position position="133"/>
    </location>
    <ligand>
        <name>substrate</name>
    </ligand>
</feature>
<dbReference type="PIRSF" id="PIRSF000190">
    <property type="entry name" value="Pyd_amn-ph_oxd"/>
    <property type="match status" value="1"/>
</dbReference>
<dbReference type="SUPFAM" id="SSF50475">
    <property type="entry name" value="FMN-binding split barrel"/>
    <property type="match status" value="1"/>
</dbReference>
<name>A0A518GFI7_9BACT</name>
<feature type="binding site" evidence="7 8">
    <location>
        <position position="129"/>
    </location>
    <ligand>
        <name>substrate</name>
    </ligand>
</feature>
<accession>A0A518GFI7</accession>
<dbReference type="InterPro" id="IPR019740">
    <property type="entry name" value="Pyridox_Oxase_CS"/>
</dbReference>
<reference evidence="12 13" key="1">
    <citation type="submission" date="2019-02" db="EMBL/GenBank/DDBJ databases">
        <title>Deep-cultivation of Planctomycetes and their phenomic and genomic characterization uncovers novel biology.</title>
        <authorList>
            <person name="Wiegand S."/>
            <person name="Jogler M."/>
            <person name="Boedeker C."/>
            <person name="Pinto D."/>
            <person name="Vollmers J."/>
            <person name="Rivas-Marin E."/>
            <person name="Kohn T."/>
            <person name="Peeters S.H."/>
            <person name="Heuer A."/>
            <person name="Rast P."/>
            <person name="Oberbeckmann S."/>
            <person name="Bunk B."/>
            <person name="Jeske O."/>
            <person name="Meyerdierks A."/>
            <person name="Storesund J.E."/>
            <person name="Kallscheuer N."/>
            <person name="Luecker S."/>
            <person name="Lage O.M."/>
            <person name="Pohl T."/>
            <person name="Merkel B.J."/>
            <person name="Hornburger P."/>
            <person name="Mueller R.-W."/>
            <person name="Bruemmer F."/>
            <person name="Labrenz M."/>
            <person name="Spormann A.M."/>
            <person name="Op den Camp H."/>
            <person name="Overmann J."/>
            <person name="Amann R."/>
            <person name="Jetten M.S.M."/>
            <person name="Mascher T."/>
            <person name="Medema M.H."/>
            <person name="Devos D.P."/>
            <person name="Kaster A.-K."/>
            <person name="Ovreas L."/>
            <person name="Rohde M."/>
            <person name="Galperin M.Y."/>
            <person name="Jogler C."/>
        </authorList>
    </citation>
    <scope>NUCLEOTIDE SEQUENCE [LARGE SCALE GENOMIC DNA]</scope>
    <source>
        <strain evidence="12 13">Q31a</strain>
    </source>
</reference>
<evidence type="ECO:0000256" key="5">
    <source>
        <dbReference type="ARBA" id="ARBA00023002"/>
    </source>
</evidence>
<evidence type="ECO:0000259" key="11">
    <source>
        <dbReference type="Pfam" id="PF10590"/>
    </source>
</evidence>
<dbReference type="InterPro" id="IPR012349">
    <property type="entry name" value="Split_barrel_FMN-bd"/>
</dbReference>
<comment type="cofactor">
    <cofactor evidence="7 9">
        <name>FMN</name>
        <dbReference type="ChEBI" id="CHEBI:58210"/>
    </cofactor>
    <text evidence="7 9">Binds 1 FMN per subunit.</text>
</comment>
<feature type="binding site" evidence="7 9">
    <location>
        <begin position="63"/>
        <end position="68"/>
    </location>
    <ligand>
        <name>FMN</name>
        <dbReference type="ChEBI" id="CHEBI:58210"/>
    </ligand>
</feature>
<comment type="subunit">
    <text evidence="2 7">Homodimer.</text>
</comment>
<dbReference type="InterPro" id="IPR000659">
    <property type="entry name" value="Pyridox_Oxase"/>
</dbReference>
<dbReference type="AlphaFoldDB" id="A0A518GFI7"/>
<dbReference type="GO" id="GO:0008615">
    <property type="term" value="P:pyridoxine biosynthetic process"/>
    <property type="evidence" value="ECO:0007669"/>
    <property type="project" value="UniProtKB-UniRule"/>
</dbReference>
<feature type="binding site" evidence="7 9">
    <location>
        <position position="85"/>
    </location>
    <ligand>
        <name>FMN</name>
        <dbReference type="ChEBI" id="CHEBI:58210"/>
    </ligand>
</feature>
<feature type="binding site" evidence="7 8">
    <location>
        <position position="125"/>
    </location>
    <ligand>
        <name>substrate</name>
    </ligand>
</feature>
<comment type="function">
    <text evidence="7">Catalyzes the oxidation of either pyridoxine 5'-phosphate (PNP) or pyridoxamine 5'-phosphate (PMP) into pyridoxal 5'-phosphate (PLP).</text>
</comment>
<dbReference type="Pfam" id="PF01243">
    <property type="entry name" value="PNPOx_N"/>
    <property type="match status" value="1"/>
</dbReference>
<dbReference type="UniPathway" id="UPA01068">
    <property type="reaction ID" value="UER00304"/>
</dbReference>
<dbReference type="EC" id="1.4.3.5" evidence="7"/>
<feature type="domain" description="Pyridoxamine 5'-phosphate oxidase N-terminal" evidence="10">
    <location>
        <begin position="44"/>
        <end position="159"/>
    </location>
</feature>
<comment type="catalytic activity">
    <reaction evidence="7">
        <text>pyridoxine 5'-phosphate + O2 = pyridoxal 5'-phosphate + H2O2</text>
        <dbReference type="Rhea" id="RHEA:15149"/>
        <dbReference type="ChEBI" id="CHEBI:15379"/>
        <dbReference type="ChEBI" id="CHEBI:16240"/>
        <dbReference type="ChEBI" id="CHEBI:58589"/>
        <dbReference type="ChEBI" id="CHEBI:597326"/>
        <dbReference type="EC" id="1.4.3.5"/>
    </reaction>
</comment>
<dbReference type="NCBIfam" id="TIGR00558">
    <property type="entry name" value="pdxH"/>
    <property type="match status" value="1"/>
</dbReference>
<proteinExistence type="inferred from homology"/>
<dbReference type="PROSITE" id="PS01064">
    <property type="entry name" value="PYRIDOX_OXIDASE"/>
    <property type="match status" value="1"/>
</dbReference>
<dbReference type="GO" id="GO:0010181">
    <property type="term" value="F:FMN binding"/>
    <property type="evidence" value="ECO:0007669"/>
    <property type="project" value="UniProtKB-UniRule"/>
</dbReference>
<feature type="binding site" evidence="7 9">
    <location>
        <position position="187"/>
    </location>
    <ligand>
        <name>FMN</name>
        <dbReference type="ChEBI" id="CHEBI:58210"/>
    </ligand>
</feature>
<feature type="domain" description="Pyridoxine 5'-phosphate oxidase dimerisation C-terminal" evidence="11">
    <location>
        <begin position="174"/>
        <end position="215"/>
    </location>
</feature>
<evidence type="ECO:0000256" key="6">
    <source>
        <dbReference type="ARBA" id="ARBA00023096"/>
    </source>
</evidence>
<dbReference type="KEGG" id="ahel:Q31a_57410"/>
<protein>
    <recommendedName>
        <fullName evidence="7">Pyridoxine/pyridoxamine 5'-phosphate oxidase</fullName>
        <ecNumber evidence="7">1.4.3.5</ecNumber>
    </recommendedName>
    <alternativeName>
        <fullName evidence="7">PNP/PMP oxidase</fullName>
        <shortName evidence="7">PNPOx</shortName>
    </alternativeName>
    <alternativeName>
        <fullName evidence="7">Pyridoxal 5'-phosphate synthase</fullName>
    </alternativeName>
</protein>
<evidence type="ECO:0000256" key="1">
    <source>
        <dbReference type="ARBA" id="ARBA00007301"/>
    </source>
</evidence>
<dbReference type="HAMAP" id="MF_01629">
    <property type="entry name" value="PdxH"/>
    <property type="match status" value="1"/>
</dbReference>
<evidence type="ECO:0000313" key="13">
    <source>
        <dbReference type="Proteomes" id="UP000318017"/>
    </source>
</evidence>
<dbReference type="EMBL" id="CP036298">
    <property type="protein sequence ID" value="QDV27353.1"/>
    <property type="molecule type" value="Genomic_DNA"/>
</dbReference>
<evidence type="ECO:0000256" key="3">
    <source>
        <dbReference type="ARBA" id="ARBA00022630"/>
    </source>
</evidence>
<feature type="binding site" evidence="7 9">
    <location>
        <begin position="78"/>
        <end position="79"/>
    </location>
    <ligand>
        <name>FMN</name>
        <dbReference type="ChEBI" id="CHEBI:58210"/>
    </ligand>
</feature>
<evidence type="ECO:0000256" key="8">
    <source>
        <dbReference type="PIRSR" id="PIRSR000190-1"/>
    </source>
</evidence>
<feature type="binding site" evidence="7 9">
    <location>
        <begin position="142"/>
        <end position="143"/>
    </location>
    <ligand>
        <name>FMN</name>
        <dbReference type="ChEBI" id="CHEBI:58210"/>
    </ligand>
</feature>
<evidence type="ECO:0000256" key="4">
    <source>
        <dbReference type="ARBA" id="ARBA00022643"/>
    </source>
</evidence>
<dbReference type="PANTHER" id="PTHR10851">
    <property type="entry name" value="PYRIDOXINE-5-PHOSPHATE OXIDASE"/>
    <property type="match status" value="1"/>
</dbReference>
<feature type="binding site" evidence="7 9">
    <location>
        <position position="197"/>
    </location>
    <ligand>
        <name>FMN</name>
        <dbReference type="ChEBI" id="CHEBI:58210"/>
    </ligand>
</feature>
<sequence length="215" mass="25034">MEIENMRRNYQENSLELADVASDPIQQFKIWFQRAQEANSTPWLEINAMTLSTCSGEGRTTSRIVLLKQCTSEGFAFFTNYESSKAQQLRQYPFASLVFYWPHLEQQVRVEGRVERTSAEVSDEYFQARPRSSQIGAVVSPQSQPVADRHELEKAMTELTESVGEGRVERPDYWGGYLLRPDRVEFWQGRPSRLHDRIVYELQDAQSWKTFRIAP</sequence>
<feature type="binding site" evidence="8">
    <location>
        <begin position="7"/>
        <end position="10"/>
    </location>
    <ligand>
        <name>substrate</name>
    </ligand>
</feature>
<keyword evidence="6 7" id="KW-0664">Pyridoxine biosynthesis</keyword>
<comment type="catalytic activity">
    <reaction evidence="7">
        <text>pyridoxamine 5'-phosphate + O2 + H2O = pyridoxal 5'-phosphate + H2O2 + NH4(+)</text>
        <dbReference type="Rhea" id="RHEA:15817"/>
        <dbReference type="ChEBI" id="CHEBI:15377"/>
        <dbReference type="ChEBI" id="CHEBI:15379"/>
        <dbReference type="ChEBI" id="CHEBI:16240"/>
        <dbReference type="ChEBI" id="CHEBI:28938"/>
        <dbReference type="ChEBI" id="CHEBI:58451"/>
        <dbReference type="ChEBI" id="CHEBI:597326"/>
        <dbReference type="EC" id="1.4.3.5"/>
    </reaction>
</comment>
<keyword evidence="13" id="KW-1185">Reference proteome</keyword>
<evidence type="ECO:0000259" key="10">
    <source>
        <dbReference type="Pfam" id="PF01243"/>
    </source>
</evidence>
<dbReference type="InterPro" id="IPR019576">
    <property type="entry name" value="Pyridoxamine_oxidase_dimer_C"/>
</dbReference>